<dbReference type="PANTHER" id="PTHR43289">
    <property type="entry name" value="MITOGEN-ACTIVATED PROTEIN KINASE KINASE KINASE 20-RELATED"/>
    <property type="match status" value="1"/>
</dbReference>
<dbReference type="EC" id="2.7.11.1" evidence="1"/>
<feature type="repeat" description="TPR" evidence="9">
    <location>
        <begin position="507"/>
        <end position="540"/>
    </location>
</feature>
<dbReference type="Proteomes" id="UP000326354">
    <property type="component" value="Chromosome"/>
</dbReference>
<evidence type="ECO:0000313" key="13">
    <source>
        <dbReference type="EMBL" id="BBM82357.1"/>
    </source>
</evidence>
<feature type="repeat" description="TPR" evidence="9">
    <location>
        <begin position="439"/>
        <end position="472"/>
    </location>
</feature>
<reference evidence="13 14" key="1">
    <citation type="submission" date="2019-08" db="EMBL/GenBank/DDBJ databases">
        <title>Complete genome sequence of Candidatus Uab amorphum.</title>
        <authorList>
            <person name="Shiratori T."/>
            <person name="Suzuki S."/>
            <person name="Kakizawa Y."/>
            <person name="Ishida K."/>
        </authorList>
    </citation>
    <scope>NUCLEOTIDE SEQUENCE [LARGE SCALE GENOMIC DNA]</scope>
    <source>
        <strain evidence="13 14">SRT547</strain>
    </source>
</reference>
<proteinExistence type="predicted"/>
<feature type="domain" description="Protein kinase" evidence="12">
    <location>
        <begin position="72"/>
        <end position="331"/>
    </location>
</feature>
<evidence type="ECO:0000256" key="10">
    <source>
        <dbReference type="PROSITE-ProRule" id="PRU10141"/>
    </source>
</evidence>
<dbReference type="SMART" id="SM00028">
    <property type="entry name" value="TPR"/>
    <property type="match status" value="8"/>
</dbReference>
<accession>A0A5S9F189</accession>
<dbReference type="PROSITE" id="PS50011">
    <property type="entry name" value="PROTEIN_KINASE_DOM"/>
    <property type="match status" value="1"/>
</dbReference>
<keyword evidence="11" id="KW-0812">Transmembrane</keyword>
<evidence type="ECO:0000256" key="3">
    <source>
        <dbReference type="ARBA" id="ARBA00022679"/>
    </source>
</evidence>
<dbReference type="PROSITE" id="PS00107">
    <property type="entry name" value="PROTEIN_KINASE_ATP"/>
    <property type="match status" value="1"/>
</dbReference>
<dbReference type="InterPro" id="IPR011009">
    <property type="entry name" value="Kinase-like_dom_sf"/>
</dbReference>
<dbReference type="InterPro" id="IPR013105">
    <property type="entry name" value="TPR_2"/>
</dbReference>
<dbReference type="KEGG" id="uam:UABAM_00700"/>
<dbReference type="SUPFAM" id="SSF48452">
    <property type="entry name" value="TPR-like"/>
    <property type="match status" value="2"/>
</dbReference>
<gene>
    <name evidence="13" type="ORF">UABAM_00700</name>
</gene>
<dbReference type="InterPro" id="IPR011990">
    <property type="entry name" value="TPR-like_helical_dom_sf"/>
</dbReference>
<dbReference type="SMART" id="SM00220">
    <property type="entry name" value="S_TKc"/>
    <property type="match status" value="1"/>
</dbReference>
<keyword evidence="3" id="KW-0808">Transferase</keyword>
<keyword evidence="11" id="KW-1133">Transmembrane helix</keyword>
<dbReference type="Gene3D" id="1.25.40.10">
    <property type="entry name" value="Tetratricopeptide repeat domain"/>
    <property type="match status" value="4"/>
</dbReference>
<keyword evidence="8 10" id="KW-0067">ATP-binding</keyword>
<evidence type="ECO:0000256" key="11">
    <source>
        <dbReference type="SAM" id="Phobius"/>
    </source>
</evidence>
<dbReference type="PANTHER" id="PTHR43289:SF6">
    <property type="entry name" value="SERINE_THREONINE-PROTEIN KINASE NEKL-3"/>
    <property type="match status" value="1"/>
</dbReference>
<keyword evidence="5 10" id="KW-0547">Nucleotide-binding</keyword>
<dbReference type="EMBL" id="AP019860">
    <property type="protein sequence ID" value="BBM82357.1"/>
    <property type="molecule type" value="Genomic_DNA"/>
</dbReference>
<feature type="repeat" description="TPR" evidence="9">
    <location>
        <begin position="674"/>
        <end position="707"/>
    </location>
</feature>
<keyword evidence="7 9" id="KW-0802">TPR repeat</keyword>
<organism evidence="13 14">
    <name type="scientific">Uabimicrobium amorphum</name>
    <dbReference type="NCBI Taxonomy" id="2596890"/>
    <lineage>
        <taxon>Bacteria</taxon>
        <taxon>Pseudomonadati</taxon>
        <taxon>Planctomycetota</taxon>
        <taxon>Candidatus Uabimicrobiia</taxon>
        <taxon>Candidatus Uabimicrobiales</taxon>
        <taxon>Candidatus Uabimicrobiaceae</taxon>
        <taxon>Candidatus Uabimicrobium</taxon>
    </lineage>
</organism>
<evidence type="ECO:0000256" key="6">
    <source>
        <dbReference type="ARBA" id="ARBA00022777"/>
    </source>
</evidence>
<evidence type="ECO:0000256" key="9">
    <source>
        <dbReference type="PROSITE-ProRule" id="PRU00339"/>
    </source>
</evidence>
<dbReference type="InterPro" id="IPR017441">
    <property type="entry name" value="Protein_kinase_ATP_BS"/>
</dbReference>
<evidence type="ECO:0000256" key="5">
    <source>
        <dbReference type="ARBA" id="ARBA00022741"/>
    </source>
</evidence>
<dbReference type="FunFam" id="1.10.510.10:FF:000021">
    <property type="entry name" value="Serine/threonine protein kinase"/>
    <property type="match status" value="1"/>
</dbReference>
<feature type="transmembrane region" description="Helical" evidence="11">
    <location>
        <begin position="355"/>
        <end position="376"/>
    </location>
</feature>
<dbReference type="InterPro" id="IPR008271">
    <property type="entry name" value="Ser/Thr_kinase_AS"/>
</dbReference>
<keyword evidence="11" id="KW-0472">Membrane</keyword>
<dbReference type="Gene3D" id="3.30.200.20">
    <property type="entry name" value="Phosphorylase Kinase, domain 1"/>
    <property type="match status" value="1"/>
</dbReference>
<evidence type="ECO:0000259" key="12">
    <source>
        <dbReference type="PROSITE" id="PS50011"/>
    </source>
</evidence>
<dbReference type="InterPro" id="IPR000719">
    <property type="entry name" value="Prot_kinase_dom"/>
</dbReference>
<dbReference type="Pfam" id="PF13432">
    <property type="entry name" value="TPR_16"/>
    <property type="match status" value="2"/>
</dbReference>
<dbReference type="CDD" id="cd14014">
    <property type="entry name" value="STKc_PknB_like"/>
    <property type="match status" value="1"/>
</dbReference>
<dbReference type="PROSITE" id="PS00108">
    <property type="entry name" value="PROTEIN_KINASE_ST"/>
    <property type="match status" value="1"/>
</dbReference>
<dbReference type="InterPro" id="IPR019734">
    <property type="entry name" value="TPR_rpt"/>
</dbReference>
<evidence type="ECO:0000256" key="4">
    <source>
        <dbReference type="ARBA" id="ARBA00022737"/>
    </source>
</evidence>
<dbReference type="AlphaFoldDB" id="A0A5S9F189"/>
<evidence type="ECO:0000256" key="2">
    <source>
        <dbReference type="ARBA" id="ARBA00022527"/>
    </source>
</evidence>
<evidence type="ECO:0000256" key="1">
    <source>
        <dbReference type="ARBA" id="ARBA00012513"/>
    </source>
</evidence>
<dbReference type="PROSITE" id="PS50005">
    <property type="entry name" value="TPR"/>
    <property type="match status" value="5"/>
</dbReference>
<feature type="repeat" description="TPR" evidence="9">
    <location>
        <begin position="473"/>
        <end position="506"/>
    </location>
</feature>
<keyword evidence="6 13" id="KW-0418">Kinase</keyword>
<evidence type="ECO:0000256" key="8">
    <source>
        <dbReference type="ARBA" id="ARBA00022840"/>
    </source>
</evidence>
<dbReference type="GO" id="GO:0005524">
    <property type="term" value="F:ATP binding"/>
    <property type="evidence" value="ECO:0007669"/>
    <property type="project" value="UniProtKB-UniRule"/>
</dbReference>
<dbReference type="GO" id="GO:0004674">
    <property type="term" value="F:protein serine/threonine kinase activity"/>
    <property type="evidence" value="ECO:0007669"/>
    <property type="project" value="UniProtKB-KW"/>
</dbReference>
<dbReference type="Pfam" id="PF00069">
    <property type="entry name" value="Pkinase"/>
    <property type="match status" value="1"/>
</dbReference>
<dbReference type="Pfam" id="PF07719">
    <property type="entry name" value="TPR_2"/>
    <property type="match status" value="1"/>
</dbReference>
<name>A0A5S9F189_UABAM</name>
<keyword evidence="14" id="KW-1185">Reference proteome</keyword>
<protein>
    <recommendedName>
        <fullName evidence="1">non-specific serine/threonine protein kinase</fullName>
        <ecNumber evidence="1">2.7.11.1</ecNumber>
    </recommendedName>
</protein>
<keyword evidence="2 13" id="KW-0723">Serine/threonine-protein kinase</keyword>
<dbReference type="OrthoDB" id="6111975at2"/>
<keyword evidence="4" id="KW-0677">Repeat</keyword>
<dbReference type="Gene3D" id="1.10.510.10">
    <property type="entry name" value="Transferase(Phosphotransferase) domain 1"/>
    <property type="match status" value="1"/>
</dbReference>
<dbReference type="RefSeq" id="WP_151966605.1">
    <property type="nucleotide sequence ID" value="NZ_AP019860.1"/>
</dbReference>
<evidence type="ECO:0000313" key="14">
    <source>
        <dbReference type="Proteomes" id="UP000326354"/>
    </source>
</evidence>
<dbReference type="SUPFAM" id="SSF56112">
    <property type="entry name" value="Protein kinase-like (PK-like)"/>
    <property type="match status" value="1"/>
</dbReference>
<feature type="repeat" description="TPR" evidence="9">
    <location>
        <begin position="574"/>
        <end position="607"/>
    </location>
</feature>
<evidence type="ECO:0000256" key="7">
    <source>
        <dbReference type="ARBA" id="ARBA00022803"/>
    </source>
</evidence>
<sequence length="741" mass="84970">MMKETDTKFGQLALSNNMINSQMLTYCMNLQKSAPHKSLSTLLVENGFLNSQQVTQIQNRLVERNTQKVGRYEIIEEVGRGGMGVIYKARDTITDIVVAMKILLHSNEENNKRFLREAKTIARLQHPNIVRLYDVGQERNMYYFTMDFVTGHSLDEVMKGEASLSIRKVVQLMIKVCDAIHYAHEQSVIHRDLKPANIMLEDDEPKVMDFGLAKVQDASQKLSMSGAIIGTIYYMSPEQVQGRIASIDARSDVYSLGAVLYTLLTGRPPFTGNSIPQVSQQILEKEIVPPSNIKHMVAKSLDAICQKSMAKAKNDRYQSAAEMGKDLQKFLRGEKVERGKSQQYKKVTSWLKGNTIILLVFALILGMVSFIFWSSYDALQRKYQALSNNRNFAKNIPGKSQKEQLFAVFAKAIEYRNAGEPDLALKEFDKVVAIDPSYTRAYLERSLIYYQKRNWDLASRNTNKVLELDPFESMALYNKGTGYKNNRKYDQALVYLEKAVKSKPMFYSAWLSIGRIHLGKKKYSEAAKSFNNALKVKHGPQAHFSMGVTQYRLQDYDEAIRHYSLAVAFGYKDVSVYRNRSACYSEKKQYAKTIEDINRVLEKEPQDVTMHNTKAYSYAKLGQFEVAKKHVNNALKIRVTRAALDTKGEIFNHQGMYDDALGVARQSIELEEFGDAYYNRAISYYMLEKYDLARTSYVKALSLEKLATEEEYFEDIPSNSSLSPQQQAMKEFFRRIRDKRR</sequence>
<feature type="binding site" evidence="10">
    <location>
        <position position="101"/>
    </location>
    <ligand>
        <name>ATP</name>
        <dbReference type="ChEBI" id="CHEBI:30616"/>
    </ligand>
</feature>